<evidence type="ECO:0000259" key="2">
    <source>
        <dbReference type="Pfam" id="PF13843"/>
    </source>
</evidence>
<proteinExistence type="predicted"/>
<dbReference type="EMBL" id="PQFF01000264">
    <property type="protein sequence ID" value="RHZ69089.1"/>
    <property type="molecule type" value="Genomic_DNA"/>
</dbReference>
<dbReference type="AlphaFoldDB" id="A0A397I0G8"/>
<organism evidence="3 4">
    <name type="scientific">Diversispora epigaea</name>
    <dbReference type="NCBI Taxonomy" id="1348612"/>
    <lineage>
        <taxon>Eukaryota</taxon>
        <taxon>Fungi</taxon>
        <taxon>Fungi incertae sedis</taxon>
        <taxon>Mucoromycota</taxon>
        <taxon>Glomeromycotina</taxon>
        <taxon>Glomeromycetes</taxon>
        <taxon>Diversisporales</taxon>
        <taxon>Diversisporaceae</taxon>
        <taxon>Diversispora</taxon>
    </lineage>
</organism>
<accession>A0A397I0G8</accession>
<dbReference type="Pfam" id="PF13843">
    <property type="entry name" value="DDE_Tnp_1_7"/>
    <property type="match status" value="1"/>
</dbReference>
<feature type="region of interest" description="Disordered" evidence="1">
    <location>
        <begin position="471"/>
        <end position="492"/>
    </location>
</feature>
<keyword evidence="4" id="KW-1185">Reference proteome</keyword>
<dbReference type="Proteomes" id="UP000266861">
    <property type="component" value="Unassembled WGS sequence"/>
</dbReference>
<name>A0A397I0G8_9GLOM</name>
<comment type="caution">
    <text evidence="3">The sequence shown here is derived from an EMBL/GenBank/DDBJ whole genome shotgun (WGS) entry which is preliminary data.</text>
</comment>
<evidence type="ECO:0000313" key="4">
    <source>
        <dbReference type="Proteomes" id="UP000266861"/>
    </source>
</evidence>
<evidence type="ECO:0000313" key="3">
    <source>
        <dbReference type="EMBL" id="RHZ69089.1"/>
    </source>
</evidence>
<gene>
    <name evidence="3" type="ORF">Glove_290g31</name>
</gene>
<feature type="domain" description="PiggyBac transposable element-derived protein" evidence="2">
    <location>
        <begin position="163"/>
        <end position="251"/>
    </location>
</feature>
<evidence type="ECO:0000256" key="1">
    <source>
        <dbReference type="SAM" id="MobiDB-lite"/>
    </source>
</evidence>
<dbReference type="OrthoDB" id="2400393at2759"/>
<protein>
    <recommendedName>
        <fullName evidence="2">PiggyBac transposable element-derived protein domain-containing protein</fullName>
    </recommendedName>
</protein>
<reference evidence="3 4" key="1">
    <citation type="submission" date="2018-08" db="EMBL/GenBank/DDBJ databases">
        <title>Genome and evolution of the arbuscular mycorrhizal fungus Diversispora epigaea (formerly Glomus versiforme) and its bacterial endosymbionts.</title>
        <authorList>
            <person name="Sun X."/>
            <person name="Fei Z."/>
            <person name="Harrison M."/>
        </authorList>
    </citation>
    <scope>NUCLEOTIDE SEQUENCE [LARGE SCALE GENOMIC DNA]</scope>
    <source>
        <strain evidence="3 4">IT104</strain>
    </source>
</reference>
<dbReference type="PANTHER" id="PTHR46599:SF3">
    <property type="entry name" value="PIGGYBAC TRANSPOSABLE ELEMENT-DERIVED PROTEIN 4"/>
    <property type="match status" value="1"/>
</dbReference>
<dbReference type="InterPro" id="IPR029526">
    <property type="entry name" value="PGBD"/>
</dbReference>
<sequence>MSFTSNAVASGSTNSLLHEILETGSDNDEEYIPLLTSCQYHLDNQDLECENEDKKNEIDTGSTRKRKRKLARAIHMLDTIIKNTNLYVLSKSASATGLFKLPSLDQYWNKTGKFPIHTISRQMPLKRFEQIKRKRKLARAIHMLDTIIKNTNLYVLSKSASATGLFKLPSLDQYWNKTGKFPIHTISRQMPLKRFEQIKRYLHISSTTATIKNYFDKLKLLLSHIWDVSKQLYISNSNISVDEIIIRFSGRSVHTQNRIGACGTVRKTSAGFPKELKLDKGIKLDWDVRSGVVVNDVLVVLWQDNGPVTMLLKLTIYGITGEEWKIDWKRRQPRETSTNVAKVQVVFGPEFKKKLKILKTIYGITGEEWKIDWKRRQPRETSTNVAKVQVVFGPEFKKKLKILKYAESNTAKLDTLFFWLLNTVIINSYQIIQTAGSTQKQQEFCHKLVWNLINFANNTGKIQLRNNLDNKESRKKNAKRAGDVRGWRTKKK</sequence>
<dbReference type="PANTHER" id="PTHR46599">
    <property type="entry name" value="PIGGYBAC TRANSPOSABLE ELEMENT-DERIVED PROTEIN 4"/>
    <property type="match status" value="1"/>
</dbReference>